<dbReference type="Proteomes" id="UP000034246">
    <property type="component" value="Unassembled WGS sequence"/>
</dbReference>
<dbReference type="STRING" id="1618550.UT39_C0002G0029"/>
<feature type="transmembrane region" description="Helical" evidence="1">
    <location>
        <begin position="78"/>
        <end position="99"/>
    </location>
</feature>
<evidence type="ECO:0000256" key="1">
    <source>
        <dbReference type="SAM" id="Phobius"/>
    </source>
</evidence>
<evidence type="ECO:0000259" key="2">
    <source>
        <dbReference type="Pfam" id="PF02517"/>
    </source>
</evidence>
<name>A0A0G0N8S5_9BACT</name>
<gene>
    <name evidence="3" type="ORF">UT39_C0002G0029</name>
</gene>
<proteinExistence type="predicted"/>
<dbReference type="Pfam" id="PF02517">
    <property type="entry name" value="Rce1-like"/>
    <property type="match status" value="1"/>
</dbReference>
<protein>
    <recommendedName>
        <fullName evidence="2">CAAX prenyl protease 2/Lysostaphin resistance protein A-like domain-containing protein</fullName>
    </recommendedName>
</protein>
<feature type="transmembrane region" description="Helical" evidence="1">
    <location>
        <begin position="147"/>
        <end position="170"/>
    </location>
</feature>
<dbReference type="AlphaFoldDB" id="A0A0G0N8S5"/>
<keyword evidence="1" id="KW-0472">Membrane</keyword>
<accession>A0A0G0N8S5</accession>
<feature type="transmembrane region" description="Helical" evidence="1">
    <location>
        <begin position="105"/>
        <end position="126"/>
    </location>
</feature>
<evidence type="ECO:0000313" key="3">
    <source>
        <dbReference type="EMBL" id="KKR11848.1"/>
    </source>
</evidence>
<dbReference type="EMBL" id="LBWP01000002">
    <property type="protein sequence ID" value="KKR11848.1"/>
    <property type="molecule type" value="Genomic_DNA"/>
</dbReference>
<feature type="transmembrane region" description="Helical" evidence="1">
    <location>
        <begin position="12"/>
        <end position="29"/>
    </location>
</feature>
<feature type="domain" description="CAAX prenyl protease 2/Lysostaphin resistance protein A-like" evidence="2">
    <location>
        <begin position="113"/>
        <end position="212"/>
    </location>
</feature>
<comment type="caution">
    <text evidence="3">The sequence shown here is derived from an EMBL/GenBank/DDBJ whole genome shotgun (WGS) entry which is preliminary data.</text>
</comment>
<sequence>MKKKPDGRRISLKVPLLYFLYLFIGWSIYRIGFKFSDSLEELYIKPIIWLLPFLYLIPKEKLKIADLGITVKNFFPSIYLSLALGVGFAFLGIIANMAKYGGIDFGANIGSGFFATALFISFATSVTEEFVFRGYLLGRLMRKFDEWMSVALATVLWTAIHVPIIFFVWGISGMQIAVYLGLTFIYGLGASVVFVRTKNLVAPTLLHVLWEWPVILFR</sequence>
<keyword evidence="1" id="KW-1133">Transmembrane helix</keyword>
<dbReference type="InterPro" id="IPR003675">
    <property type="entry name" value="Rce1/LyrA-like_dom"/>
</dbReference>
<organism evidence="3 4">
    <name type="scientific">Candidatus Woesebacteria bacterium GW2011_GWA1_39_21</name>
    <dbReference type="NCBI Taxonomy" id="1618550"/>
    <lineage>
        <taxon>Bacteria</taxon>
        <taxon>Candidatus Woeseibacteriota</taxon>
    </lineage>
</organism>
<dbReference type="GO" id="GO:0004175">
    <property type="term" value="F:endopeptidase activity"/>
    <property type="evidence" value="ECO:0007669"/>
    <property type="project" value="UniProtKB-ARBA"/>
</dbReference>
<evidence type="ECO:0000313" key="4">
    <source>
        <dbReference type="Proteomes" id="UP000034246"/>
    </source>
</evidence>
<keyword evidence="1" id="KW-0812">Transmembrane</keyword>
<dbReference type="GO" id="GO:0080120">
    <property type="term" value="P:CAAX-box protein maturation"/>
    <property type="evidence" value="ECO:0007669"/>
    <property type="project" value="UniProtKB-ARBA"/>
</dbReference>
<feature type="transmembrane region" description="Helical" evidence="1">
    <location>
        <begin position="176"/>
        <end position="195"/>
    </location>
</feature>
<reference evidence="3 4" key="1">
    <citation type="journal article" date="2015" name="Nature">
        <title>rRNA introns, odd ribosomes, and small enigmatic genomes across a large radiation of phyla.</title>
        <authorList>
            <person name="Brown C.T."/>
            <person name="Hug L.A."/>
            <person name="Thomas B.C."/>
            <person name="Sharon I."/>
            <person name="Castelle C.J."/>
            <person name="Singh A."/>
            <person name="Wilkins M.J."/>
            <person name="Williams K.H."/>
            <person name="Banfield J.F."/>
        </authorList>
    </citation>
    <scope>NUCLEOTIDE SEQUENCE [LARGE SCALE GENOMIC DNA]</scope>
</reference>